<dbReference type="PANTHER" id="PTHR42850">
    <property type="entry name" value="METALLOPHOSPHOESTERASE"/>
    <property type="match status" value="1"/>
</dbReference>
<accession>A0A0N8KQ58</accession>
<dbReference type="GO" id="GO:0016791">
    <property type="term" value="F:phosphatase activity"/>
    <property type="evidence" value="ECO:0007669"/>
    <property type="project" value="TreeGrafter"/>
</dbReference>
<organism evidence="3 4">
    <name type="scientific">Candidatus Methanoperedens nitratireducens</name>
    <dbReference type="NCBI Taxonomy" id="1392998"/>
    <lineage>
        <taxon>Archaea</taxon>
        <taxon>Methanobacteriati</taxon>
        <taxon>Methanobacteriota</taxon>
        <taxon>Stenosarchaea group</taxon>
        <taxon>Methanomicrobia</taxon>
        <taxon>Methanosarcinales</taxon>
        <taxon>ANME-2 cluster</taxon>
        <taxon>Candidatus Methanoperedentaceae</taxon>
        <taxon>Candidatus Methanoperedens</taxon>
    </lineage>
</organism>
<keyword evidence="3" id="KW-0378">Hydrolase</keyword>
<keyword evidence="1" id="KW-0479">Metal-binding</keyword>
<comment type="caution">
    <text evidence="3">The sequence shown here is derived from an EMBL/GenBank/DDBJ whole genome shotgun (WGS) entry which is preliminary data.</text>
</comment>
<name>A0A0N8KQ58_9EURY</name>
<dbReference type="GO" id="GO:0046872">
    <property type="term" value="F:metal ion binding"/>
    <property type="evidence" value="ECO:0007669"/>
    <property type="project" value="UniProtKB-KW"/>
</dbReference>
<dbReference type="Pfam" id="PF12850">
    <property type="entry name" value="Metallophos_2"/>
    <property type="match status" value="1"/>
</dbReference>
<proteinExistence type="inferred from homology"/>
<evidence type="ECO:0000313" key="3">
    <source>
        <dbReference type="EMBL" id="KPQ41218.1"/>
    </source>
</evidence>
<dbReference type="PIRSF" id="PIRSF000883">
    <property type="entry name" value="Pesterase_MJ0912"/>
    <property type="match status" value="1"/>
</dbReference>
<dbReference type="AlphaFoldDB" id="A0A0N8KQ58"/>
<comment type="similarity">
    <text evidence="1">Belongs to the metallophosphoesterase superfamily. YfcE family.</text>
</comment>
<dbReference type="PANTHER" id="PTHR42850:SF2">
    <property type="entry name" value="BLL5683 PROTEIN"/>
    <property type="match status" value="1"/>
</dbReference>
<gene>
    <name evidence="3" type="ORF">MPEBLZ_04241</name>
</gene>
<dbReference type="Proteomes" id="UP000050360">
    <property type="component" value="Unassembled WGS sequence"/>
</dbReference>
<protein>
    <recommendedName>
        <fullName evidence="1">Phosphoesterase</fullName>
        <ecNumber evidence="1">3.1.4.-</ecNumber>
    </recommendedName>
</protein>
<evidence type="ECO:0000256" key="1">
    <source>
        <dbReference type="RuleBase" id="RU362039"/>
    </source>
</evidence>
<dbReference type="SUPFAM" id="SSF56300">
    <property type="entry name" value="Metallo-dependent phosphatases"/>
    <property type="match status" value="1"/>
</dbReference>
<dbReference type="InterPro" id="IPR011152">
    <property type="entry name" value="Pesterase_MJ0912"/>
</dbReference>
<dbReference type="GO" id="GO:0005737">
    <property type="term" value="C:cytoplasm"/>
    <property type="evidence" value="ECO:0007669"/>
    <property type="project" value="TreeGrafter"/>
</dbReference>
<dbReference type="InterPro" id="IPR050126">
    <property type="entry name" value="Ap4A_hydrolase"/>
</dbReference>
<sequence>MLIGLIADVHSNVIALEAVLSEMDALGVEKILHAGDIIGYNPYPNETIGLFKKRKIMSIRGNHDRALVTGDTSGFNPYAAAALEWTGKVITCENLGFISKLKDIEAIRVEDTKIVIVHGSPKDFDAYVYPENVESGFLAITDSNILVLGHTHIQFKKEFPEGIVVNPGSVGQPRDLNLDSAFAILDTDTMKIQLKRKKYDIEKVIEDMQKAHLPEKLKIRLRNGT</sequence>
<dbReference type="EMBL" id="LKCM01000410">
    <property type="protein sequence ID" value="KPQ41218.1"/>
    <property type="molecule type" value="Genomic_DNA"/>
</dbReference>
<dbReference type="EC" id="3.1.4.-" evidence="1"/>
<evidence type="ECO:0000313" key="4">
    <source>
        <dbReference type="Proteomes" id="UP000050360"/>
    </source>
</evidence>
<dbReference type="NCBIfam" id="TIGR00040">
    <property type="entry name" value="yfcE"/>
    <property type="match status" value="1"/>
</dbReference>
<reference evidence="3 4" key="1">
    <citation type="submission" date="2015-09" db="EMBL/GenBank/DDBJ databases">
        <title>A metagenomics-based metabolic model of nitrate-dependent anaerobic oxidation of methane by Methanoperedens-like archaea.</title>
        <authorList>
            <person name="Arshad A."/>
            <person name="Speth D.R."/>
            <person name="De Graaf R.M."/>
            <person name="Op Den Camp H.J."/>
            <person name="Jetten M.S."/>
            <person name="Welte C.U."/>
        </authorList>
    </citation>
    <scope>NUCLEOTIDE SEQUENCE [LARGE SCALE GENOMIC DNA]</scope>
</reference>
<dbReference type="InterPro" id="IPR024654">
    <property type="entry name" value="Calcineurin-like_PHP_lpxH"/>
</dbReference>
<feature type="domain" description="Calcineurin-like phosphoesterase" evidence="2">
    <location>
        <begin position="1"/>
        <end position="189"/>
    </location>
</feature>
<comment type="cofactor">
    <cofactor evidence="1">
        <name>a divalent metal cation</name>
        <dbReference type="ChEBI" id="CHEBI:60240"/>
    </cofactor>
</comment>
<evidence type="ECO:0000259" key="2">
    <source>
        <dbReference type="Pfam" id="PF12850"/>
    </source>
</evidence>
<dbReference type="Gene3D" id="3.60.21.10">
    <property type="match status" value="1"/>
</dbReference>
<dbReference type="InterPro" id="IPR029052">
    <property type="entry name" value="Metallo-depent_PP-like"/>
</dbReference>
<dbReference type="InterPro" id="IPR000979">
    <property type="entry name" value="Phosphodiesterase_MJ0936/Vps29"/>
</dbReference>